<dbReference type="GO" id="GO:0043386">
    <property type="term" value="P:mycotoxin biosynthetic process"/>
    <property type="evidence" value="ECO:0007669"/>
    <property type="project" value="InterPro"/>
</dbReference>
<evidence type="ECO:0000313" key="3">
    <source>
        <dbReference type="EMBL" id="OCH85532.1"/>
    </source>
</evidence>
<gene>
    <name evidence="3" type="ORF">OBBRIDRAFT_821491</name>
</gene>
<protein>
    <submittedName>
        <fullName evidence="3">Uncharacterized protein</fullName>
    </submittedName>
</protein>
<dbReference type="Pfam" id="PF11807">
    <property type="entry name" value="UstYa"/>
    <property type="match status" value="1"/>
</dbReference>
<dbReference type="PANTHER" id="PTHR33365:SF4">
    <property type="entry name" value="CYCLOCHLOROTINE BIOSYNTHESIS PROTEIN O"/>
    <property type="match status" value="1"/>
</dbReference>
<name>A0A8E2AP35_9APHY</name>
<dbReference type="Proteomes" id="UP000250043">
    <property type="component" value="Unassembled WGS sequence"/>
</dbReference>
<organism evidence="3 4">
    <name type="scientific">Obba rivulosa</name>
    <dbReference type="NCBI Taxonomy" id="1052685"/>
    <lineage>
        <taxon>Eukaryota</taxon>
        <taxon>Fungi</taxon>
        <taxon>Dikarya</taxon>
        <taxon>Basidiomycota</taxon>
        <taxon>Agaricomycotina</taxon>
        <taxon>Agaricomycetes</taxon>
        <taxon>Polyporales</taxon>
        <taxon>Gelatoporiaceae</taxon>
        <taxon>Obba</taxon>
    </lineage>
</organism>
<dbReference type="EMBL" id="KV722578">
    <property type="protein sequence ID" value="OCH85532.1"/>
    <property type="molecule type" value="Genomic_DNA"/>
</dbReference>
<dbReference type="InterPro" id="IPR021765">
    <property type="entry name" value="UstYa-like"/>
</dbReference>
<evidence type="ECO:0000256" key="1">
    <source>
        <dbReference type="ARBA" id="ARBA00004685"/>
    </source>
</evidence>
<dbReference type="AlphaFoldDB" id="A0A8E2AP35"/>
<proteinExistence type="inferred from homology"/>
<accession>A0A8E2AP35</accession>
<comment type="similarity">
    <text evidence="2">Belongs to the ustYa family.</text>
</comment>
<keyword evidence="4" id="KW-1185">Reference proteome</keyword>
<comment type="pathway">
    <text evidence="1">Mycotoxin biosynthesis.</text>
</comment>
<evidence type="ECO:0000256" key="2">
    <source>
        <dbReference type="ARBA" id="ARBA00035112"/>
    </source>
</evidence>
<reference evidence="3 4" key="1">
    <citation type="submission" date="2016-07" db="EMBL/GenBank/DDBJ databases">
        <title>Draft genome of the white-rot fungus Obba rivulosa 3A-2.</title>
        <authorList>
            <consortium name="DOE Joint Genome Institute"/>
            <person name="Miettinen O."/>
            <person name="Riley R."/>
            <person name="Acob R."/>
            <person name="Barry K."/>
            <person name="Cullen D."/>
            <person name="De Vries R."/>
            <person name="Hainaut M."/>
            <person name="Hatakka A."/>
            <person name="Henrissat B."/>
            <person name="Hilden K."/>
            <person name="Kuo R."/>
            <person name="Labutti K."/>
            <person name="Lipzen A."/>
            <person name="Makela M.R."/>
            <person name="Sandor L."/>
            <person name="Spatafora J.W."/>
            <person name="Grigoriev I.V."/>
            <person name="Hibbett D.S."/>
        </authorList>
    </citation>
    <scope>NUCLEOTIDE SEQUENCE [LARGE SCALE GENOMIC DNA]</scope>
    <source>
        <strain evidence="3 4">3A-2</strain>
    </source>
</reference>
<dbReference type="OrthoDB" id="3687641at2759"/>
<sequence>MLSRRSVALIILALLATANLVFHRWFLHAVEQLALARERPLELYSFIGDDYPSRLPLQSARPAVRLTVEDTLEWLYTATRGDGDVRLGPQRRLFSVTMSHQLHCLRSIRATLKEEGVPEGKTRSHFVHCLNLLREHTLCAADNTLEPVDALSPNSSFERLHGEHRCMDWDAFYDTMLHNYLDFKHWISERAS</sequence>
<evidence type="ECO:0000313" key="4">
    <source>
        <dbReference type="Proteomes" id="UP000250043"/>
    </source>
</evidence>
<dbReference type="PANTHER" id="PTHR33365">
    <property type="entry name" value="YALI0B05434P"/>
    <property type="match status" value="1"/>
</dbReference>